<protein>
    <submittedName>
        <fullName evidence="2">Uncharacterized protein</fullName>
    </submittedName>
</protein>
<organism evidence="2 3">
    <name type="scientific">Haliangium ochraceum (strain DSM 14365 / JCM 11303 / SMP-2)</name>
    <dbReference type="NCBI Taxonomy" id="502025"/>
    <lineage>
        <taxon>Bacteria</taxon>
        <taxon>Pseudomonadati</taxon>
        <taxon>Myxococcota</taxon>
        <taxon>Polyangia</taxon>
        <taxon>Haliangiales</taxon>
        <taxon>Kofleriaceae</taxon>
        <taxon>Haliangium</taxon>
    </lineage>
</organism>
<feature type="compositionally biased region" description="Gly residues" evidence="1">
    <location>
        <begin position="204"/>
        <end position="213"/>
    </location>
</feature>
<name>D0LTC6_HALO1</name>
<sequence>MMNPESPGSEQFNTPREHRVFYLPMPSGKSSDAPDERAIHEARYTENGIDVRVDWDGSDDDPGRFEVLNASGVWVECPHTAPSDARNDVMHTTKDVSGRPFLVRFQRGPAGPAVRFEVKLLPVVGLGDLSGQSSEYVAVRGQDYEYEGEIEPALVSWTPSSEVDGAHGVTVMLVAGKDYEVWVKLSHPTDPNRSRILDPLVRGGNAGGGQEPT</sequence>
<feature type="region of interest" description="Disordered" evidence="1">
    <location>
        <begin position="1"/>
        <end position="35"/>
    </location>
</feature>
<gene>
    <name evidence="2" type="ordered locus">Hoch_1261</name>
</gene>
<proteinExistence type="predicted"/>
<dbReference type="Proteomes" id="UP000001880">
    <property type="component" value="Chromosome"/>
</dbReference>
<dbReference type="AlphaFoldDB" id="D0LTC6"/>
<dbReference type="KEGG" id="hoh:Hoch_1261"/>
<evidence type="ECO:0000313" key="3">
    <source>
        <dbReference type="Proteomes" id="UP000001880"/>
    </source>
</evidence>
<feature type="compositionally biased region" description="Polar residues" evidence="1">
    <location>
        <begin position="1"/>
        <end position="14"/>
    </location>
</feature>
<evidence type="ECO:0000256" key="1">
    <source>
        <dbReference type="SAM" id="MobiDB-lite"/>
    </source>
</evidence>
<evidence type="ECO:0000313" key="2">
    <source>
        <dbReference type="EMBL" id="ACY13821.1"/>
    </source>
</evidence>
<feature type="region of interest" description="Disordered" evidence="1">
    <location>
        <begin position="193"/>
        <end position="213"/>
    </location>
</feature>
<dbReference type="EMBL" id="CP001804">
    <property type="protein sequence ID" value="ACY13821.1"/>
    <property type="molecule type" value="Genomic_DNA"/>
</dbReference>
<keyword evidence="3" id="KW-1185">Reference proteome</keyword>
<dbReference type="HOGENOM" id="CLU_1292895_0_0_7"/>
<accession>D0LTC6</accession>
<reference evidence="2 3" key="1">
    <citation type="journal article" date="2010" name="Stand. Genomic Sci.">
        <title>Complete genome sequence of Haliangium ochraceum type strain (SMP-2).</title>
        <authorList>
            <consortium name="US DOE Joint Genome Institute (JGI-PGF)"/>
            <person name="Ivanova N."/>
            <person name="Daum C."/>
            <person name="Lang E."/>
            <person name="Abt B."/>
            <person name="Kopitz M."/>
            <person name="Saunders E."/>
            <person name="Lapidus A."/>
            <person name="Lucas S."/>
            <person name="Glavina Del Rio T."/>
            <person name="Nolan M."/>
            <person name="Tice H."/>
            <person name="Copeland A."/>
            <person name="Cheng J.F."/>
            <person name="Chen F."/>
            <person name="Bruce D."/>
            <person name="Goodwin L."/>
            <person name="Pitluck S."/>
            <person name="Mavromatis K."/>
            <person name="Pati A."/>
            <person name="Mikhailova N."/>
            <person name="Chen A."/>
            <person name="Palaniappan K."/>
            <person name="Land M."/>
            <person name="Hauser L."/>
            <person name="Chang Y.J."/>
            <person name="Jeffries C.D."/>
            <person name="Detter J.C."/>
            <person name="Brettin T."/>
            <person name="Rohde M."/>
            <person name="Goker M."/>
            <person name="Bristow J."/>
            <person name="Markowitz V."/>
            <person name="Eisen J.A."/>
            <person name="Hugenholtz P."/>
            <person name="Kyrpides N.C."/>
            <person name="Klenk H.P."/>
        </authorList>
    </citation>
    <scope>NUCLEOTIDE SEQUENCE [LARGE SCALE GENOMIC DNA]</scope>
    <source>
        <strain evidence="3">DSM 14365 / CIP 107738 / JCM 11303 / AJ 13395 / SMP-2</strain>
    </source>
</reference>